<dbReference type="HOGENOM" id="CLU_164970_1_0_1"/>
<dbReference type="InterPro" id="IPR024135">
    <property type="entry name" value="LAMTOR5"/>
</dbReference>
<evidence type="ECO:0000256" key="2">
    <source>
        <dbReference type="ARBA" id="ARBA00004496"/>
    </source>
</evidence>
<keyword evidence="4" id="KW-0963">Cytoplasm</keyword>
<dbReference type="eggNOG" id="ENOG502S6VY">
    <property type="taxonomic scope" value="Eukaryota"/>
</dbReference>
<sequence length="101" mass="10730">MEQQLEKVLTEIVSQPDTVGALVTNRQGLCLAAKGKINPNVSGIGMAISEQVAQLEPNNPKPATICLYSGNKRCIIQKNHDLTGVIFKQIPGASISASAMQ</sequence>
<dbReference type="InParanoid" id="B4MT06"/>
<gene>
    <name evidence="7" type="primary">Dwil\GK19795</name>
    <name evidence="7" type="ORF">Dwil_GK19795</name>
</gene>
<name>B4MT06_DROWI</name>
<evidence type="ECO:0000256" key="6">
    <source>
        <dbReference type="ARBA" id="ARBA00032692"/>
    </source>
</evidence>
<evidence type="ECO:0000313" key="8">
    <source>
        <dbReference type="Proteomes" id="UP000007798"/>
    </source>
</evidence>
<keyword evidence="8" id="KW-1185">Reference proteome</keyword>
<dbReference type="EMBL" id="CH963851">
    <property type="protein sequence ID" value="EDW75245.1"/>
    <property type="molecule type" value="Genomic_DNA"/>
</dbReference>
<evidence type="ECO:0000256" key="1">
    <source>
        <dbReference type="ARBA" id="ARBA00004371"/>
    </source>
</evidence>
<comment type="subcellular location">
    <subcellularLocation>
        <location evidence="2">Cytoplasm</location>
    </subcellularLocation>
    <subcellularLocation>
        <location evidence="1">Lysosome</location>
    </subcellularLocation>
</comment>
<proteinExistence type="inferred from homology"/>
<dbReference type="Pfam" id="PF16672">
    <property type="entry name" value="LAMTOR5"/>
    <property type="match status" value="1"/>
</dbReference>
<dbReference type="OrthoDB" id="76862at2759"/>
<evidence type="ECO:0000256" key="3">
    <source>
        <dbReference type="ARBA" id="ARBA00007795"/>
    </source>
</evidence>
<organism evidence="7 8">
    <name type="scientific">Drosophila willistoni</name>
    <name type="common">Fruit fly</name>
    <dbReference type="NCBI Taxonomy" id="7260"/>
    <lineage>
        <taxon>Eukaryota</taxon>
        <taxon>Metazoa</taxon>
        <taxon>Ecdysozoa</taxon>
        <taxon>Arthropoda</taxon>
        <taxon>Hexapoda</taxon>
        <taxon>Insecta</taxon>
        <taxon>Pterygota</taxon>
        <taxon>Neoptera</taxon>
        <taxon>Endopterygota</taxon>
        <taxon>Diptera</taxon>
        <taxon>Brachycera</taxon>
        <taxon>Muscomorpha</taxon>
        <taxon>Ephydroidea</taxon>
        <taxon>Drosophilidae</taxon>
        <taxon>Drosophila</taxon>
        <taxon>Sophophora</taxon>
    </lineage>
</organism>
<dbReference type="KEGG" id="dwi:6641460"/>
<dbReference type="GO" id="GO:0005764">
    <property type="term" value="C:lysosome"/>
    <property type="evidence" value="ECO:0007669"/>
    <property type="project" value="UniProtKB-SubCell"/>
</dbReference>
<dbReference type="FunFam" id="3.30.450.30:FF:000005">
    <property type="entry name" value="Ragulator complex protein LAMTOR5 homolog"/>
    <property type="match status" value="1"/>
</dbReference>
<protein>
    <recommendedName>
        <fullName evidence="6">Late endosomal/lysosomal adaptor and MAPK and MTOR activator 5</fullName>
    </recommendedName>
</protein>
<evidence type="ECO:0000313" key="7">
    <source>
        <dbReference type="EMBL" id="EDW75245.1"/>
    </source>
</evidence>
<dbReference type="PANTHER" id="PTHR13342">
    <property type="entry name" value="RAGULATOR COMPLEX PROTEIN LAMTOR5"/>
    <property type="match status" value="1"/>
</dbReference>
<dbReference type="PANTHER" id="PTHR13342:SF2">
    <property type="entry name" value="RAGULATOR COMPLEX PROTEIN LAMTOR5"/>
    <property type="match status" value="1"/>
</dbReference>
<evidence type="ECO:0000256" key="5">
    <source>
        <dbReference type="ARBA" id="ARBA00023228"/>
    </source>
</evidence>
<dbReference type="Gene3D" id="3.30.450.30">
    <property type="entry name" value="Dynein light chain 2a, cytoplasmic"/>
    <property type="match status" value="1"/>
</dbReference>
<dbReference type="GO" id="GO:0071986">
    <property type="term" value="C:Ragulator complex"/>
    <property type="evidence" value="ECO:0007669"/>
    <property type="project" value="InterPro"/>
</dbReference>
<dbReference type="GO" id="GO:0043066">
    <property type="term" value="P:negative regulation of apoptotic process"/>
    <property type="evidence" value="ECO:0007669"/>
    <property type="project" value="InterPro"/>
</dbReference>
<dbReference type="GO" id="GO:1904263">
    <property type="term" value="P:positive regulation of TORC1 signaling"/>
    <property type="evidence" value="ECO:0007669"/>
    <property type="project" value="EnsemblMetazoa"/>
</dbReference>
<dbReference type="AlphaFoldDB" id="B4MT06"/>
<dbReference type="PRINTS" id="PR02092">
    <property type="entry name" value="HEPBVIRUSXIP"/>
</dbReference>
<dbReference type="GO" id="GO:0071230">
    <property type="term" value="P:cellular response to amino acid stimulus"/>
    <property type="evidence" value="ECO:0007669"/>
    <property type="project" value="EnsemblMetazoa"/>
</dbReference>
<keyword evidence="5" id="KW-0458">Lysosome</keyword>
<accession>B4MT06</accession>
<evidence type="ECO:0000256" key="4">
    <source>
        <dbReference type="ARBA" id="ARBA00022490"/>
    </source>
</evidence>
<dbReference type="Proteomes" id="UP000007798">
    <property type="component" value="Unassembled WGS sequence"/>
</dbReference>
<dbReference type="PhylomeDB" id="B4MT06"/>
<dbReference type="OMA" id="GIIYKQT"/>
<comment type="similarity">
    <text evidence="3">Belongs to the LAMTOR5 family.</text>
</comment>
<dbReference type="GO" id="GO:0005085">
    <property type="term" value="F:guanyl-nucleotide exchange factor activity"/>
    <property type="evidence" value="ECO:0007669"/>
    <property type="project" value="TreeGrafter"/>
</dbReference>
<dbReference type="STRING" id="7260.B4MT06"/>
<dbReference type="FunCoup" id="B4MT06">
    <property type="interactions" value="101"/>
</dbReference>
<reference evidence="7 8" key="1">
    <citation type="journal article" date="2007" name="Nature">
        <title>Evolution of genes and genomes on the Drosophila phylogeny.</title>
        <authorList>
            <consortium name="Drosophila 12 Genomes Consortium"/>
            <person name="Clark A.G."/>
            <person name="Eisen M.B."/>
            <person name="Smith D.R."/>
            <person name="Bergman C.M."/>
            <person name="Oliver B."/>
            <person name="Markow T.A."/>
            <person name="Kaufman T.C."/>
            <person name="Kellis M."/>
            <person name="Gelbart W."/>
            <person name="Iyer V.N."/>
            <person name="Pollard D.A."/>
            <person name="Sackton T.B."/>
            <person name="Larracuente A.M."/>
            <person name="Singh N.D."/>
            <person name="Abad J.P."/>
            <person name="Abt D.N."/>
            <person name="Adryan B."/>
            <person name="Aguade M."/>
            <person name="Akashi H."/>
            <person name="Anderson W.W."/>
            <person name="Aquadro C.F."/>
            <person name="Ardell D.H."/>
            <person name="Arguello R."/>
            <person name="Artieri C.G."/>
            <person name="Barbash D.A."/>
            <person name="Barker D."/>
            <person name="Barsanti P."/>
            <person name="Batterham P."/>
            <person name="Batzoglou S."/>
            <person name="Begun D."/>
            <person name="Bhutkar A."/>
            <person name="Blanco E."/>
            <person name="Bosak S.A."/>
            <person name="Bradley R.K."/>
            <person name="Brand A.D."/>
            <person name="Brent M.R."/>
            <person name="Brooks A.N."/>
            <person name="Brown R.H."/>
            <person name="Butlin R.K."/>
            <person name="Caggese C."/>
            <person name="Calvi B.R."/>
            <person name="Bernardo de Carvalho A."/>
            <person name="Caspi A."/>
            <person name="Castrezana S."/>
            <person name="Celniker S.E."/>
            <person name="Chang J.L."/>
            <person name="Chapple C."/>
            <person name="Chatterji S."/>
            <person name="Chinwalla A."/>
            <person name="Civetta A."/>
            <person name="Clifton S.W."/>
            <person name="Comeron J.M."/>
            <person name="Costello J.C."/>
            <person name="Coyne J.A."/>
            <person name="Daub J."/>
            <person name="David R.G."/>
            <person name="Delcher A.L."/>
            <person name="Delehaunty K."/>
            <person name="Do C.B."/>
            <person name="Ebling H."/>
            <person name="Edwards K."/>
            <person name="Eickbush T."/>
            <person name="Evans J.D."/>
            <person name="Filipski A."/>
            <person name="Findeiss S."/>
            <person name="Freyhult E."/>
            <person name="Fulton L."/>
            <person name="Fulton R."/>
            <person name="Garcia A.C."/>
            <person name="Gardiner A."/>
            <person name="Garfield D.A."/>
            <person name="Garvin B.E."/>
            <person name="Gibson G."/>
            <person name="Gilbert D."/>
            <person name="Gnerre S."/>
            <person name="Godfrey J."/>
            <person name="Good R."/>
            <person name="Gotea V."/>
            <person name="Gravely B."/>
            <person name="Greenberg A.J."/>
            <person name="Griffiths-Jones S."/>
            <person name="Gross S."/>
            <person name="Guigo R."/>
            <person name="Gustafson E.A."/>
            <person name="Haerty W."/>
            <person name="Hahn M.W."/>
            <person name="Halligan D.L."/>
            <person name="Halpern A.L."/>
            <person name="Halter G.M."/>
            <person name="Han M.V."/>
            <person name="Heger A."/>
            <person name="Hillier L."/>
            <person name="Hinrichs A.S."/>
            <person name="Holmes I."/>
            <person name="Hoskins R.A."/>
            <person name="Hubisz M.J."/>
            <person name="Hultmark D."/>
            <person name="Huntley M.A."/>
            <person name="Jaffe D.B."/>
            <person name="Jagadeeshan S."/>
            <person name="Jeck W.R."/>
            <person name="Johnson J."/>
            <person name="Jones C.D."/>
            <person name="Jordan W.C."/>
            <person name="Karpen G.H."/>
            <person name="Kataoka E."/>
            <person name="Keightley P.D."/>
            <person name="Kheradpour P."/>
            <person name="Kirkness E.F."/>
            <person name="Koerich L.B."/>
            <person name="Kristiansen K."/>
            <person name="Kudrna D."/>
            <person name="Kulathinal R.J."/>
            <person name="Kumar S."/>
            <person name="Kwok R."/>
            <person name="Lander E."/>
            <person name="Langley C.H."/>
            <person name="Lapoint R."/>
            <person name="Lazzaro B.P."/>
            <person name="Lee S.J."/>
            <person name="Levesque L."/>
            <person name="Li R."/>
            <person name="Lin C.F."/>
            <person name="Lin M.F."/>
            <person name="Lindblad-Toh K."/>
            <person name="Llopart A."/>
            <person name="Long M."/>
            <person name="Low L."/>
            <person name="Lozovsky E."/>
            <person name="Lu J."/>
            <person name="Luo M."/>
            <person name="Machado C.A."/>
            <person name="Makalowski W."/>
            <person name="Marzo M."/>
            <person name="Matsuda M."/>
            <person name="Matzkin L."/>
            <person name="McAllister B."/>
            <person name="McBride C.S."/>
            <person name="McKernan B."/>
            <person name="McKernan K."/>
            <person name="Mendez-Lago M."/>
            <person name="Minx P."/>
            <person name="Mollenhauer M.U."/>
            <person name="Montooth K."/>
            <person name="Mount S.M."/>
            <person name="Mu X."/>
            <person name="Myers E."/>
            <person name="Negre B."/>
            <person name="Newfeld S."/>
            <person name="Nielsen R."/>
            <person name="Noor M.A."/>
            <person name="O'Grady P."/>
            <person name="Pachter L."/>
            <person name="Papaceit M."/>
            <person name="Parisi M.J."/>
            <person name="Parisi M."/>
            <person name="Parts L."/>
            <person name="Pedersen J.S."/>
            <person name="Pesole G."/>
            <person name="Phillippy A.M."/>
            <person name="Ponting C.P."/>
            <person name="Pop M."/>
            <person name="Porcelli D."/>
            <person name="Powell J.R."/>
            <person name="Prohaska S."/>
            <person name="Pruitt K."/>
            <person name="Puig M."/>
            <person name="Quesneville H."/>
            <person name="Ram K.R."/>
            <person name="Rand D."/>
            <person name="Rasmussen M.D."/>
            <person name="Reed L.K."/>
            <person name="Reenan R."/>
            <person name="Reily A."/>
            <person name="Remington K.A."/>
            <person name="Rieger T.T."/>
            <person name="Ritchie M.G."/>
            <person name="Robin C."/>
            <person name="Rogers Y.H."/>
            <person name="Rohde C."/>
            <person name="Rozas J."/>
            <person name="Rubenfield M.J."/>
            <person name="Ruiz A."/>
            <person name="Russo S."/>
            <person name="Salzberg S.L."/>
            <person name="Sanchez-Gracia A."/>
            <person name="Saranga D.J."/>
            <person name="Sato H."/>
            <person name="Schaeffer S.W."/>
            <person name="Schatz M.C."/>
            <person name="Schlenke T."/>
            <person name="Schwartz R."/>
            <person name="Segarra C."/>
            <person name="Singh R.S."/>
            <person name="Sirot L."/>
            <person name="Sirota M."/>
            <person name="Sisneros N.B."/>
            <person name="Smith C.D."/>
            <person name="Smith T.F."/>
            <person name="Spieth J."/>
            <person name="Stage D.E."/>
            <person name="Stark A."/>
            <person name="Stephan W."/>
            <person name="Strausberg R.L."/>
            <person name="Strempel S."/>
            <person name="Sturgill D."/>
            <person name="Sutton G."/>
            <person name="Sutton G.G."/>
            <person name="Tao W."/>
            <person name="Teichmann S."/>
            <person name="Tobari Y.N."/>
            <person name="Tomimura Y."/>
            <person name="Tsolas J.M."/>
            <person name="Valente V.L."/>
            <person name="Venter E."/>
            <person name="Venter J.C."/>
            <person name="Vicario S."/>
            <person name="Vieira F.G."/>
            <person name="Vilella A.J."/>
            <person name="Villasante A."/>
            <person name="Walenz B."/>
            <person name="Wang J."/>
            <person name="Wasserman M."/>
            <person name="Watts T."/>
            <person name="Wilson D."/>
            <person name="Wilson R.K."/>
            <person name="Wing R.A."/>
            <person name="Wolfner M.F."/>
            <person name="Wong A."/>
            <person name="Wong G.K."/>
            <person name="Wu C.I."/>
            <person name="Wu G."/>
            <person name="Yamamoto D."/>
            <person name="Yang H.P."/>
            <person name="Yang S.P."/>
            <person name="Yorke J.A."/>
            <person name="Yoshida K."/>
            <person name="Zdobnov E."/>
            <person name="Zhang P."/>
            <person name="Zhang Y."/>
            <person name="Zimin A.V."/>
            <person name="Baldwin J."/>
            <person name="Abdouelleil A."/>
            <person name="Abdulkadir J."/>
            <person name="Abebe A."/>
            <person name="Abera B."/>
            <person name="Abreu J."/>
            <person name="Acer S.C."/>
            <person name="Aftuck L."/>
            <person name="Alexander A."/>
            <person name="An P."/>
            <person name="Anderson E."/>
            <person name="Anderson S."/>
            <person name="Arachi H."/>
            <person name="Azer M."/>
            <person name="Bachantsang P."/>
            <person name="Barry A."/>
            <person name="Bayul T."/>
            <person name="Berlin A."/>
            <person name="Bessette D."/>
            <person name="Bloom T."/>
            <person name="Blye J."/>
            <person name="Boguslavskiy L."/>
            <person name="Bonnet C."/>
            <person name="Boukhgalter B."/>
            <person name="Bourzgui I."/>
            <person name="Brown A."/>
            <person name="Cahill P."/>
            <person name="Channer S."/>
            <person name="Cheshatsang Y."/>
            <person name="Chuda L."/>
            <person name="Citroen M."/>
            <person name="Collymore A."/>
            <person name="Cooke P."/>
            <person name="Costello M."/>
            <person name="D'Aco K."/>
            <person name="Daza R."/>
            <person name="De Haan G."/>
            <person name="DeGray S."/>
            <person name="DeMaso C."/>
            <person name="Dhargay N."/>
            <person name="Dooley K."/>
            <person name="Dooley E."/>
            <person name="Doricent M."/>
            <person name="Dorje P."/>
            <person name="Dorjee K."/>
            <person name="Dupes A."/>
            <person name="Elong R."/>
            <person name="Falk J."/>
            <person name="Farina A."/>
            <person name="Faro S."/>
            <person name="Ferguson D."/>
            <person name="Fisher S."/>
            <person name="Foley C.D."/>
            <person name="Franke A."/>
            <person name="Friedrich D."/>
            <person name="Gadbois L."/>
            <person name="Gearin G."/>
            <person name="Gearin C.R."/>
            <person name="Giannoukos G."/>
            <person name="Goode T."/>
            <person name="Graham J."/>
            <person name="Grandbois E."/>
            <person name="Grewal S."/>
            <person name="Gyaltsen K."/>
            <person name="Hafez N."/>
            <person name="Hagos B."/>
            <person name="Hall J."/>
            <person name="Henson C."/>
            <person name="Hollinger A."/>
            <person name="Honan T."/>
            <person name="Huard M.D."/>
            <person name="Hughes L."/>
            <person name="Hurhula B."/>
            <person name="Husby M.E."/>
            <person name="Kamat A."/>
            <person name="Kanga B."/>
            <person name="Kashin S."/>
            <person name="Khazanovich D."/>
            <person name="Kisner P."/>
            <person name="Lance K."/>
            <person name="Lara M."/>
            <person name="Lee W."/>
            <person name="Lennon N."/>
            <person name="Letendre F."/>
            <person name="LeVine R."/>
            <person name="Lipovsky A."/>
            <person name="Liu X."/>
            <person name="Liu J."/>
            <person name="Liu S."/>
            <person name="Lokyitsang T."/>
            <person name="Lokyitsang Y."/>
            <person name="Lubonja R."/>
            <person name="Lui A."/>
            <person name="MacDonald P."/>
            <person name="Magnisalis V."/>
            <person name="Maru K."/>
            <person name="Matthews C."/>
            <person name="McCusker W."/>
            <person name="McDonough S."/>
            <person name="Mehta T."/>
            <person name="Meldrim J."/>
            <person name="Meneus L."/>
            <person name="Mihai O."/>
            <person name="Mihalev A."/>
            <person name="Mihova T."/>
            <person name="Mittelman R."/>
            <person name="Mlenga V."/>
            <person name="Montmayeur A."/>
            <person name="Mulrain L."/>
            <person name="Navidi A."/>
            <person name="Naylor J."/>
            <person name="Negash T."/>
            <person name="Nguyen T."/>
            <person name="Nguyen N."/>
            <person name="Nicol R."/>
            <person name="Norbu C."/>
            <person name="Norbu N."/>
            <person name="Novod N."/>
            <person name="O'Neill B."/>
            <person name="Osman S."/>
            <person name="Markiewicz E."/>
            <person name="Oyono O.L."/>
            <person name="Patti C."/>
            <person name="Phunkhang P."/>
            <person name="Pierre F."/>
            <person name="Priest M."/>
            <person name="Raghuraman S."/>
            <person name="Rege F."/>
            <person name="Reyes R."/>
            <person name="Rise C."/>
            <person name="Rogov P."/>
            <person name="Ross K."/>
            <person name="Ryan E."/>
            <person name="Settipalli S."/>
            <person name="Shea T."/>
            <person name="Sherpa N."/>
            <person name="Shi L."/>
            <person name="Shih D."/>
            <person name="Sparrow T."/>
            <person name="Spaulding J."/>
            <person name="Stalker J."/>
            <person name="Stange-Thomann N."/>
            <person name="Stavropoulos S."/>
            <person name="Stone C."/>
            <person name="Strader C."/>
            <person name="Tesfaye S."/>
            <person name="Thomson T."/>
            <person name="Thoulutsang Y."/>
            <person name="Thoulutsang D."/>
            <person name="Topham K."/>
            <person name="Topping I."/>
            <person name="Tsamla T."/>
            <person name="Vassiliev H."/>
            <person name="Vo A."/>
            <person name="Wangchuk T."/>
            <person name="Wangdi T."/>
            <person name="Weiand M."/>
            <person name="Wilkinson J."/>
            <person name="Wilson A."/>
            <person name="Yadav S."/>
            <person name="Young G."/>
            <person name="Yu Q."/>
            <person name="Zembek L."/>
            <person name="Zhong D."/>
            <person name="Zimmer A."/>
            <person name="Zwirko Z."/>
            <person name="Jaffe D.B."/>
            <person name="Alvarez P."/>
            <person name="Brockman W."/>
            <person name="Butler J."/>
            <person name="Chin C."/>
            <person name="Gnerre S."/>
            <person name="Grabherr M."/>
            <person name="Kleber M."/>
            <person name="Mauceli E."/>
            <person name="MacCallum I."/>
        </authorList>
    </citation>
    <scope>NUCLEOTIDE SEQUENCE [LARGE SCALE GENOMIC DNA]</scope>
    <source>
        <strain evidence="8">Tucson 14030-0811.24</strain>
    </source>
</reference>